<evidence type="ECO:0000313" key="2">
    <source>
        <dbReference type="EMBL" id="KAJ7366090.1"/>
    </source>
</evidence>
<dbReference type="EMBL" id="JARIHO010000002">
    <property type="protein sequence ID" value="KAJ7366090.1"/>
    <property type="molecule type" value="Genomic_DNA"/>
</dbReference>
<gene>
    <name evidence="2" type="ORF">DFH08DRAFT_833486</name>
</gene>
<name>A0AAD7AQH9_9AGAR</name>
<dbReference type="Proteomes" id="UP001218218">
    <property type="component" value="Unassembled WGS sequence"/>
</dbReference>
<feature type="non-terminal residue" evidence="2">
    <location>
        <position position="1"/>
    </location>
</feature>
<protein>
    <submittedName>
        <fullName evidence="2">Uncharacterized protein</fullName>
    </submittedName>
</protein>
<proteinExistence type="predicted"/>
<feature type="region of interest" description="Disordered" evidence="1">
    <location>
        <begin position="51"/>
        <end position="77"/>
    </location>
</feature>
<evidence type="ECO:0000313" key="3">
    <source>
        <dbReference type="Proteomes" id="UP001218218"/>
    </source>
</evidence>
<reference evidence="2" key="1">
    <citation type="submission" date="2023-03" db="EMBL/GenBank/DDBJ databases">
        <title>Massive genome expansion in bonnet fungi (Mycena s.s.) driven by repeated elements and novel gene families across ecological guilds.</title>
        <authorList>
            <consortium name="Lawrence Berkeley National Laboratory"/>
            <person name="Harder C.B."/>
            <person name="Miyauchi S."/>
            <person name="Viragh M."/>
            <person name="Kuo A."/>
            <person name="Thoen E."/>
            <person name="Andreopoulos B."/>
            <person name="Lu D."/>
            <person name="Skrede I."/>
            <person name="Drula E."/>
            <person name="Henrissat B."/>
            <person name="Morin E."/>
            <person name="Kohler A."/>
            <person name="Barry K."/>
            <person name="LaButti K."/>
            <person name="Morin E."/>
            <person name="Salamov A."/>
            <person name="Lipzen A."/>
            <person name="Mereny Z."/>
            <person name="Hegedus B."/>
            <person name="Baldrian P."/>
            <person name="Stursova M."/>
            <person name="Weitz H."/>
            <person name="Taylor A."/>
            <person name="Grigoriev I.V."/>
            <person name="Nagy L.G."/>
            <person name="Martin F."/>
            <person name="Kauserud H."/>
        </authorList>
    </citation>
    <scope>NUCLEOTIDE SEQUENCE</scope>
    <source>
        <strain evidence="2">CBHHK002</strain>
    </source>
</reference>
<keyword evidence="3" id="KW-1185">Reference proteome</keyword>
<dbReference type="AlphaFoldDB" id="A0AAD7AQH9"/>
<sequence length="192" mass="21425">MLQHLPQYLMTRVSDCSVTLQVPTVCRSATSNCCSCPQVVHVSVFFKSFPSPLSSSNRPGSSGSQRRTLSSGLSSSRHFPWRCGSSYLQHQGRLRAHGPLQILVHRSRACFHSSHAFIYRCCSSAIRLPARYQFSSLADPNPGGDYVRHVSCSHDCPHTQFSCCSGLCEGPIRYERPCGWPVDRIWLCIVHP</sequence>
<organism evidence="2 3">
    <name type="scientific">Mycena albidolilacea</name>
    <dbReference type="NCBI Taxonomy" id="1033008"/>
    <lineage>
        <taxon>Eukaryota</taxon>
        <taxon>Fungi</taxon>
        <taxon>Dikarya</taxon>
        <taxon>Basidiomycota</taxon>
        <taxon>Agaricomycotina</taxon>
        <taxon>Agaricomycetes</taxon>
        <taxon>Agaricomycetidae</taxon>
        <taxon>Agaricales</taxon>
        <taxon>Marasmiineae</taxon>
        <taxon>Mycenaceae</taxon>
        <taxon>Mycena</taxon>
    </lineage>
</organism>
<evidence type="ECO:0000256" key="1">
    <source>
        <dbReference type="SAM" id="MobiDB-lite"/>
    </source>
</evidence>
<accession>A0AAD7AQH9</accession>
<comment type="caution">
    <text evidence="2">The sequence shown here is derived from an EMBL/GenBank/DDBJ whole genome shotgun (WGS) entry which is preliminary data.</text>
</comment>